<dbReference type="GO" id="GO:0003677">
    <property type="term" value="F:DNA binding"/>
    <property type="evidence" value="ECO:0007669"/>
    <property type="project" value="InterPro"/>
</dbReference>
<dbReference type="VEuPathDB" id="FungiDB:MPH_03309"/>
<feature type="compositionally biased region" description="Basic and acidic residues" evidence="1">
    <location>
        <begin position="103"/>
        <end position="129"/>
    </location>
</feature>
<accession>K2RAE8</accession>
<gene>
    <name evidence="2" type="ORF">MPH_03309</name>
</gene>
<evidence type="ECO:0000313" key="3">
    <source>
        <dbReference type="Proteomes" id="UP000007129"/>
    </source>
</evidence>
<dbReference type="HOGENOM" id="CLU_377699_0_0_1"/>
<dbReference type="eggNOG" id="ENOG502SRG9">
    <property type="taxonomic scope" value="Eukaryota"/>
</dbReference>
<dbReference type="AlphaFoldDB" id="K2RAE8"/>
<reference evidence="2 3" key="1">
    <citation type="journal article" date="2012" name="BMC Genomics">
        <title>Tools to kill: Genome of one of the most destructive plant pathogenic fungi Macrophomina phaseolina.</title>
        <authorList>
            <person name="Islam M.S."/>
            <person name="Haque M.S."/>
            <person name="Islam M.M."/>
            <person name="Emdad E.M."/>
            <person name="Halim A."/>
            <person name="Hossen Q.M.M."/>
            <person name="Hossain M.Z."/>
            <person name="Ahmed B."/>
            <person name="Rahim S."/>
            <person name="Rahman M.S."/>
            <person name="Alam M.M."/>
            <person name="Hou S."/>
            <person name="Wan X."/>
            <person name="Saito J.A."/>
            <person name="Alam M."/>
        </authorList>
    </citation>
    <scope>NUCLEOTIDE SEQUENCE [LARGE SCALE GENOMIC DNA]</scope>
    <source>
        <strain evidence="2 3">MS6</strain>
    </source>
</reference>
<comment type="caution">
    <text evidence="2">The sequence shown here is derived from an EMBL/GenBank/DDBJ whole genome shotgun (WGS) entry which is preliminary data.</text>
</comment>
<feature type="compositionally biased region" description="Basic and acidic residues" evidence="1">
    <location>
        <begin position="536"/>
        <end position="561"/>
    </location>
</feature>
<feature type="region of interest" description="Disordered" evidence="1">
    <location>
        <begin position="360"/>
        <end position="717"/>
    </location>
</feature>
<feature type="compositionally biased region" description="Polar residues" evidence="1">
    <location>
        <begin position="39"/>
        <end position="51"/>
    </location>
</feature>
<evidence type="ECO:0000313" key="2">
    <source>
        <dbReference type="EMBL" id="EKG19446.1"/>
    </source>
</evidence>
<feature type="compositionally biased region" description="Basic and acidic residues" evidence="1">
    <location>
        <begin position="52"/>
        <end position="67"/>
    </location>
</feature>
<feature type="compositionally biased region" description="Polar residues" evidence="1">
    <location>
        <begin position="287"/>
        <end position="296"/>
    </location>
</feature>
<feature type="compositionally biased region" description="Basic residues" evidence="1">
    <location>
        <begin position="594"/>
        <end position="605"/>
    </location>
</feature>
<feature type="region of interest" description="Disordered" evidence="1">
    <location>
        <begin position="1"/>
        <end position="130"/>
    </location>
</feature>
<dbReference type="EMBL" id="AHHD01000163">
    <property type="protein sequence ID" value="EKG19446.1"/>
    <property type="molecule type" value="Genomic_DNA"/>
</dbReference>
<feature type="compositionally biased region" description="Acidic residues" evidence="1">
    <location>
        <begin position="431"/>
        <end position="442"/>
    </location>
</feature>
<dbReference type="SMART" id="SM00384">
    <property type="entry name" value="AT_hook"/>
    <property type="match status" value="2"/>
</dbReference>
<feature type="compositionally biased region" description="Polar residues" evidence="1">
    <location>
        <begin position="322"/>
        <end position="336"/>
    </location>
</feature>
<organism evidence="2 3">
    <name type="scientific">Macrophomina phaseolina (strain MS6)</name>
    <name type="common">Charcoal rot fungus</name>
    <dbReference type="NCBI Taxonomy" id="1126212"/>
    <lineage>
        <taxon>Eukaryota</taxon>
        <taxon>Fungi</taxon>
        <taxon>Dikarya</taxon>
        <taxon>Ascomycota</taxon>
        <taxon>Pezizomycotina</taxon>
        <taxon>Dothideomycetes</taxon>
        <taxon>Dothideomycetes incertae sedis</taxon>
        <taxon>Botryosphaeriales</taxon>
        <taxon>Botryosphaeriaceae</taxon>
        <taxon>Macrophomina</taxon>
    </lineage>
</organism>
<feature type="compositionally biased region" description="Polar residues" evidence="1">
    <location>
        <begin position="483"/>
        <end position="492"/>
    </location>
</feature>
<proteinExistence type="predicted"/>
<name>K2RAE8_MACPH</name>
<dbReference type="OrthoDB" id="5404794at2759"/>
<feature type="compositionally biased region" description="Basic and acidic residues" evidence="1">
    <location>
        <begin position="643"/>
        <end position="661"/>
    </location>
</feature>
<feature type="region of interest" description="Disordered" evidence="1">
    <location>
        <begin position="240"/>
        <end position="343"/>
    </location>
</feature>
<evidence type="ECO:0008006" key="4">
    <source>
        <dbReference type="Google" id="ProtNLM"/>
    </source>
</evidence>
<dbReference type="Proteomes" id="UP000007129">
    <property type="component" value="Unassembled WGS sequence"/>
</dbReference>
<feature type="compositionally biased region" description="Polar residues" evidence="1">
    <location>
        <begin position="248"/>
        <end position="262"/>
    </location>
</feature>
<dbReference type="InterPro" id="IPR017956">
    <property type="entry name" value="AT_hook_DNA-bd_motif"/>
</dbReference>
<dbReference type="InParanoid" id="K2RAE8"/>
<evidence type="ECO:0000256" key="1">
    <source>
        <dbReference type="SAM" id="MobiDB-lite"/>
    </source>
</evidence>
<feature type="compositionally biased region" description="Basic and acidic residues" evidence="1">
    <location>
        <begin position="614"/>
        <end position="635"/>
    </location>
</feature>
<sequence>MVRNIVEDSDDEGDFGALSPVSSRPVSPTPPDASVHVATRTQKSAPGTSSTEELRRDIAAAHKDVIDKSAAPNGSGCWSSPIASRKRRTTLSSLEGNPAPPAKRQERDKTPKAYGDSDRGNHSLFKDNETLNAVGEGAVRGSGYSSTGTQIHETSETWFLIGHEQAAHPEMHPSLHEDFALHDPAVMFPTTMSSTVPDATTSQQHLVEAAQAEYSNQFRGHGVAAKIMENPCVSWSDRLESTEREMRSSQSGPEKSQQQSQENTERSLPCSSKQAPKERLQPPAQDRSASPASVGSNKPLRRPKTTPYPRLSQSSHDELGDQISQTEPASSFQRPVQSVEGMSVTQKLIDESVKESIRAVRASKAAKARVHESSDALNSDDLAIGLPKERYIPRPTRSRSARSTVEEPDYSVTPEKAARSRKKCQKTVESMPEDANEVEAVADGDSGSQNPHESQTKRPAQESGRSPADPIDDTLLTGKTAPVESTQKNTPNKAKRKRGRPPKNTPETARVQADVQHDAHLGEVDELQQVMPLDGSSHDVGTRVPHEEQLLHDPDFEDTSRPRLPSPFVQPTPTSSARQMVTDKNETQQVDPKLKKKGRGRPRSRQKIEISATDVDKPQAKADDLPQDEGEKCQESQENTSLKGERSNDEQKGERGGKEADGGVASEAAGALGRSGSPEQPSEKHEVDMGTARQQAAVGRESAQPSPLGKGKVPVRVGLSRRARIAPLLKIVKK</sequence>
<protein>
    <recommendedName>
        <fullName evidence="4">AT hook domain-containing protein</fullName>
    </recommendedName>
</protein>